<dbReference type="Gene3D" id="1.10.10.10">
    <property type="entry name" value="Winged helix-like DNA-binding domain superfamily/Winged helix DNA-binding domain"/>
    <property type="match status" value="1"/>
</dbReference>
<sequence>MMIGGLSPQLGIRHSSWSATDDQRIWLWKPTIGVYSWVMQLAQQPFVPGVERDAAAQELLEGVSSLVRAVRCIEHRHLTGDGGLRRSDASVLKVLMKDGEQRGGEIAGKLGVDASVVSRQLTALEADGLVSRRPDPADARVGLVSLSSQGKAQLEALYSSYTQQLRTALADLDDDALTAAAATMQRVAVAITEANKVVRRNPKTGD</sequence>
<dbReference type="PANTHER" id="PTHR39515">
    <property type="entry name" value="CONSERVED PROTEIN"/>
    <property type="match status" value="1"/>
</dbReference>
<dbReference type="SUPFAM" id="SSF46785">
    <property type="entry name" value="Winged helix' DNA-binding domain"/>
    <property type="match status" value="1"/>
</dbReference>
<dbReference type="InterPro" id="IPR036390">
    <property type="entry name" value="WH_DNA-bd_sf"/>
</dbReference>
<evidence type="ECO:0000313" key="3">
    <source>
        <dbReference type="Proteomes" id="UP000292346"/>
    </source>
</evidence>
<dbReference type="CDD" id="cd00090">
    <property type="entry name" value="HTH_ARSR"/>
    <property type="match status" value="1"/>
</dbReference>
<dbReference type="PROSITE" id="PS50995">
    <property type="entry name" value="HTH_MARR_2"/>
    <property type="match status" value="1"/>
</dbReference>
<dbReference type="SMART" id="SM00347">
    <property type="entry name" value="HTH_MARR"/>
    <property type="match status" value="1"/>
</dbReference>
<reference evidence="2 3" key="1">
    <citation type="submission" date="2019-02" db="EMBL/GenBank/DDBJ databases">
        <title>Kribbella capetownensis sp. nov. and Kribbella speibonae sp. nov., isolated from soil.</title>
        <authorList>
            <person name="Curtis S.M."/>
            <person name="Norton I."/>
            <person name="Everest G.J."/>
            <person name="Meyers P.R."/>
        </authorList>
    </citation>
    <scope>NUCLEOTIDE SEQUENCE [LARGE SCALE GENOMIC DNA]</scope>
    <source>
        <strain evidence="2 3">KCTC 29219</strain>
    </source>
</reference>
<keyword evidence="3" id="KW-1185">Reference proteome</keyword>
<organism evidence="2 3">
    <name type="scientific">Kribbella soli</name>
    <dbReference type="NCBI Taxonomy" id="1124743"/>
    <lineage>
        <taxon>Bacteria</taxon>
        <taxon>Bacillati</taxon>
        <taxon>Actinomycetota</taxon>
        <taxon>Actinomycetes</taxon>
        <taxon>Propionibacteriales</taxon>
        <taxon>Kribbellaceae</taxon>
        <taxon>Kribbella</taxon>
    </lineage>
</organism>
<dbReference type="OrthoDB" id="122135at2"/>
<dbReference type="InterPro" id="IPR052526">
    <property type="entry name" value="HTH-type_Bedaq_tolerance"/>
</dbReference>
<dbReference type="AlphaFoldDB" id="A0A4R0H6A8"/>
<dbReference type="GO" id="GO:0003700">
    <property type="term" value="F:DNA-binding transcription factor activity"/>
    <property type="evidence" value="ECO:0007669"/>
    <property type="project" value="InterPro"/>
</dbReference>
<gene>
    <name evidence="2" type="ORF">E0H45_24855</name>
</gene>
<proteinExistence type="predicted"/>
<dbReference type="InterPro" id="IPR000835">
    <property type="entry name" value="HTH_MarR-typ"/>
</dbReference>
<name>A0A4R0H6A8_9ACTN</name>
<feature type="domain" description="HTH marR-type" evidence="1">
    <location>
        <begin position="56"/>
        <end position="189"/>
    </location>
</feature>
<dbReference type="InterPro" id="IPR036388">
    <property type="entry name" value="WH-like_DNA-bd_sf"/>
</dbReference>
<evidence type="ECO:0000313" key="2">
    <source>
        <dbReference type="EMBL" id="TCC05268.1"/>
    </source>
</evidence>
<protein>
    <submittedName>
        <fullName evidence="2">MarR family transcriptional regulator</fullName>
    </submittedName>
</protein>
<dbReference type="EMBL" id="SJJZ01000003">
    <property type="protein sequence ID" value="TCC05268.1"/>
    <property type="molecule type" value="Genomic_DNA"/>
</dbReference>
<evidence type="ECO:0000259" key="1">
    <source>
        <dbReference type="PROSITE" id="PS50995"/>
    </source>
</evidence>
<dbReference type="Pfam" id="PF01047">
    <property type="entry name" value="MarR"/>
    <property type="match status" value="1"/>
</dbReference>
<dbReference type="PANTHER" id="PTHR39515:SF2">
    <property type="entry name" value="HTH-TYPE TRANSCRIPTIONAL REGULATOR RV0880"/>
    <property type="match status" value="1"/>
</dbReference>
<dbReference type="Proteomes" id="UP000292346">
    <property type="component" value="Unassembled WGS sequence"/>
</dbReference>
<accession>A0A4R0H6A8</accession>
<dbReference type="InterPro" id="IPR011991">
    <property type="entry name" value="ArsR-like_HTH"/>
</dbReference>
<comment type="caution">
    <text evidence="2">The sequence shown here is derived from an EMBL/GenBank/DDBJ whole genome shotgun (WGS) entry which is preliminary data.</text>
</comment>